<evidence type="ECO:0000313" key="2">
    <source>
        <dbReference type="Proteomes" id="UP000018896"/>
    </source>
</evidence>
<accession>W4QNF4</accession>
<dbReference type="Gene3D" id="3.30.360.40">
    <property type="entry name" value="YwmB-like"/>
    <property type="match status" value="1"/>
</dbReference>
<gene>
    <name evidence="1" type="ORF">JCM9157_664</name>
</gene>
<dbReference type="SUPFAM" id="SSF143842">
    <property type="entry name" value="YwmB-like"/>
    <property type="match status" value="1"/>
</dbReference>
<protein>
    <recommendedName>
        <fullName evidence="3">TATA-box binding</fullName>
    </recommendedName>
</protein>
<dbReference type="RefSeq" id="WP_035662015.1">
    <property type="nucleotide sequence ID" value="NZ_BAUV01000003.1"/>
</dbReference>
<dbReference type="eggNOG" id="ENOG5033GA6">
    <property type="taxonomic scope" value="Bacteria"/>
</dbReference>
<dbReference type="AlphaFoldDB" id="W4QNF4"/>
<dbReference type="OrthoDB" id="2374820at2"/>
<dbReference type="InterPro" id="IPR014794">
    <property type="entry name" value="DUF1779"/>
</dbReference>
<dbReference type="Pfam" id="PF08680">
    <property type="entry name" value="DUF1779"/>
    <property type="match status" value="1"/>
</dbReference>
<evidence type="ECO:0008006" key="3">
    <source>
        <dbReference type="Google" id="ProtNLM"/>
    </source>
</evidence>
<dbReference type="InterPro" id="IPR036209">
    <property type="entry name" value="YwmB-like_sf"/>
</dbReference>
<organism evidence="1 2">
    <name type="scientific">Halalkalibacter akibai (strain ATCC 43226 / DSM 21942 / CIP 109018 / JCM 9157 / 1139)</name>
    <name type="common">Bacillus akibai</name>
    <dbReference type="NCBI Taxonomy" id="1236973"/>
    <lineage>
        <taxon>Bacteria</taxon>
        <taxon>Bacillati</taxon>
        <taxon>Bacillota</taxon>
        <taxon>Bacilli</taxon>
        <taxon>Bacillales</taxon>
        <taxon>Bacillaceae</taxon>
        <taxon>Halalkalibacter</taxon>
    </lineage>
</organism>
<name>W4QNF4_HALA3</name>
<reference evidence="1 2" key="1">
    <citation type="journal article" date="2014" name="Genome Announc.">
        <title>Draft Genome Sequences of Three Alkaliphilic Bacillus Strains, Bacillus wakoensis JCM 9140T, Bacillus akibai JCM 9157T, and Bacillus hemicellulosilyticus JCM 9152T.</title>
        <authorList>
            <person name="Yuki M."/>
            <person name="Oshima K."/>
            <person name="Suda W."/>
            <person name="Oshida Y."/>
            <person name="Kitamura K."/>
            <person name="Iida T."/>
            <person name="Hattori M."/>
            <person name="Ohkuma M."/>
        </authorList>
    </citation>
    <scope>NUCLEOTIDE SEQUENCE [LARGE SCALE GENOMIC DNA]</scope>
    <source>
        <strain evidence="1 2">JCM 9157</strain>
    </source>
</reference>
<comment type="caution">
    <text evidence="1">The sequence shown here is derived from an EMBL/GenBank/DDBJ whole genome shotgun (WGS) entry which is preliminary data.</text>
</comment>
<proteinExistence type="predicted"/>
<evidence type="ECO:0000313" key="1">
    <source>
        <dbReference type="EMBL" id="GAE33645.1"/>
    </source>
</evidence>
<dbReference type="STRING" id="1236973.JCM9157_664"/>
<keyword evidence="2" id="KW-1185">Reference proteome</keyword>
<sequence>MQGANEVQSYQQPLNEFYQLVLNNEEMKLNEWRIRLREERLNSTLTNEDAFVSYVSEWKESGWEQKALITDGTEWKAHFTYDRPDGITESIQFFAYPTPNMKNGLSQLITYEVLGTNGSVVESNIVDELVEERSRDLELHDATTYVQIQVSDRSNMNDIEKKATKWIQQLSAEPVEALKEDSFVSYSAYNPDWNSFIETNGQRMNIQVAIRENQRLGAGTTVTIGTPIITTEY</sequence>
<dbReference type="Gene3D" id="3.30.2030.10">
    <property type="entry name" value="YwmB-like"/>
    <property type="match status" value="1"/>
</dbReference>
<dbReference type="Proteomes" id="UP000018896">
    <property type="component" value="Unassembled WGS sequence"/>
</dbReference>
<dbReference type="EMBL" id="BAUV01000003">
    <property type="protein sequence ID" value="GAE33645.1"/>
    <property type="molecule type" value="Genomic_DNA"/>
</dbReference>